<dbReference type="PANTHER" id="PTHR39398:SF1">
    <property type="entry name" value="CSN8_PSMD8_EIF3K DOMAIN-CONTAINING PROTEIN"/>
    <property type="match status" value="1"/>
</dbReference>
<dbReference type="KEGG" id="slb:AWJ20_2070"/>
<reference evidence="1 2" key="1">
    <citation type="submission" date="2016-02" db="EMBL/GenBank/DDBJ databases">
        <title>Complete genome sequence and transcriptome regulation of the pentose utilising yeast Sugiyamaella lignohabitans.</title>
        <authorList>
            <person name="Bellasio M."/>
            <person name="Peymann A."/>
            <person name="Valli M."/>
            <person name="Sipitzky M."/>
            <person name="Graf A."/>
            <person name="Sauer M."/>
            <person name="Marx H."/>
            <person name="Mattanovich D."/>
        </authorList>
    </citation>
    <scope>NUCLEOTIDE SEQUENCE [LARGE SCALE GENOMIC DNA]</scope>
    <source>
        <strain evidence="1 2">CBS 10342</strain>
    </source>
</reference>
<evidence type="ECO:0000313" key="2">
    <source>
        <dbReference type="Proteomes" id="UP000189580"/>
    </source>
</evidence>
<protein>
    <submittedName>
        <fullName evidence="1">Uncharacterized protein</fullName>
    </submittedName>
</protein>
<evidence type="ECO:0000313" key="1">
    <source>
        <dbReference type="EMBL" id="ANB14478.1"/>
    </source>
</evidence>
<organism evidence="1 2">
    <name type="scientific">Sugiyamaella lignohabitans</name>
    <dbReference type="NCBI Taxonomy" id="796027"/>
    <lineage>
        <taxon>Eukaryota</taxon>
        <taxon>Fungi</taxon>
        <taxon>Dikarya</taxon>
        <taxon>Ascomycota</taxon>
        <taxon>Saccharomycotina</taxon>
        <taxon>Dipodascomycetes</taxon>
        <taxon>Dipodascales</taxon>
        <taxon>Trichomonascaceae</taxon>
        <taxon>Sugiyamaella</taxon>
    </lineage>
</organism>
<proteinExistence type="predicted"/>
<accession>A0A167EUL7</accession>
<dbReference type="RefSeq" id="XP_018736955.1">
    <property type="nucleotide sequence ID" value="XM_018878998.1"/>
</dbReference>
<gene>
    <name evidence="1" type="ORF">AWJ20_2070</name>
</gene>
<dbReference type="GeneID" id="30033941"/>
<dbReference type="AlphaFoldDB" id="A0A167EUL7"/>
<dbReference type="EMBL" id="CP014503">
    <property type="protein sequence ID" value="ANB14478.1"/>
    <property type="molecule type" value="Genomic_DNA"/>
</dbReference>
<dbReference type="PANTHER" id="PTHR39398">
    <property type="entry name" value="YALI0F14311P"/>
    <property type="match status" value="1"/>
</dbReference>
<keyword evidence="2" id="KW-1185">Reference proteome</keyword>
<dbReference type="Proteomes" id="UP000189580">
    <property type="component" value="Chromosome b"/>
</dbReference>
<sequence length="327" mass="37579">MASGAKYRPQRWRREARGLEDSFSKLNIEGESHAEADAKARARRERFSQPAKKEEYGLISRGEDNRLRVDSKARRTYFYQTQLRALKIIAASTSQRQYIEDVLKIVDHEVSDSYQAVDTNGRHQSSDTDSEDSVLMSLRKLREALLPIEPDKFTKQVFLFSVRMAVLAGKYQAFIPSVLYILDVIHPVVPLSFDEFRQVALLHVYHTAHFSNDVGTAYKTLYHYLPDDKRAWTVLQALASNNFVSWVQQKRTEPDLWLRLSLDQNHATMAKNAIPTISKSYMKLHESSIERLLGLDWNTLTSNPNIGCVWPKDSTGTATIRQRKTQS</sequence>
<name>A0A167EUL7_9ASCO</name>
<dbReference type="OrthoDB" id="2100128at2759"/>